<protein>
    <recommendedName>
        <fullName evidence="3">Thioesterase domain-containing protein</fullName>
    </recommendedName>
</protein>
<dbReference type="CDD" id="cd03443">
    <property type="entry name" value="PaaI_thioesterase"/>
    <property type="match status" value="1"/>
</dbReference>
<dbReference type="EMBL" id="AP028056">
    <property type="protein sequence ID" value="BEH01217.1"/>
    <property type="molecule type" value="Genomic_DNA"/>
</dbReference>
<feature type="domain" description="Thioesterase" evidence="3">
    <location>
        <begin position="90"/>
        <end position="166"/>
    </location>
</feature>
<dbReference type="AlphaFoldDB" id="A0AAN0K609"/>
<dbReference type="PANTHER" id="PTHR43240:SF5">
    <property type="entry name" value="1,4-DIHYDROXY-2-NAPHTHOYL-COA THIOESTERASE 1"/>
    <property type="match status" value="1"/>
</dbReference>
<dbReference type="Pfam" id="PF03061">
    <property type="entry name" value="4HBT"/>
    <property type="match status" value="1"/>
</dbReference>
<sequence length="177" mass="18094">MSITLGCALVTGEFTCPTVAGSLGDPETTGAGAGAKCRSCATVNPMTESEIAQFDVPDSPFDTKLGLEITERSAERVCGRAPVAGNTQPYGLWHGGASAVMVETLGSLGGAAHAGAGRRAVGTELNISHLRSARSGWVHGVATALYLGATSAVYQVELTDDDGRLLASGRLSCRILD</sequence>
<comment type="similarity">
    <text evidence="1">Belongs to the thioesterase PaaI family.</text>
</comment>
<dbReference type="InterPro" id="IPR006683">
    <property type="entry name" value="Thioestr_dom"/>
</dbReference>
<organism evidence="4 5">
    <name type="scientific">Brooklawnia propionicigenes</name>
    <dbReference type="NCBI Taxonomy" id="3041175"/>
    <lineage>
        <taxon>Bacteria</taxon>
        <taxon>Bacillati</taxon>
        <taxon>Actinomycetota</taxon>
        <taxon>Actinomycetes</taxon>
        <taxon>Propionibacteriales</taxon>
        <taxon>Propionibacteriaceae</taxon>
        <taxon>Brooklawnia</taxon>
    </lineage>
</organism>
<gene>
    <name evidence="4" type="ORF">brsh051_04980</name>
</gene>
<accession>A0AAN0K609</accession>
<dbReference type="PANTHER" id="PTHR43240">
    <property type="entry name" value="1,4-DIHYDROXY-2-NAPHTHOYL-COA THIOESTERASE 1"/>
    <property type="match status" value="1"/>
</dbReference>
<name>A0AAN0K609_9ACTN</name>
<evidence type="ECO:0000259" key="3">
    <source>
        <dbReference type="Pfam" id="PF03061"/>
    </source>
</evidence>
<dbReference type="SUPFAM" id="SSF54637">
    <property type="entry name" value="Thioesterase/thiol ester dehydrase-isomerase"/>
    <property type="match status" value="1"/>
</dbReference>
<dbReference type="KEGG" id="broo:brsh051_04980"/>
<evidence type="ECO:0000313" key="4">
    <source>
        <dbReference type="EMBL" id="BEH01217.1"/>
    </source>
</evidence>
<dbReference type="NCBIfam" id="TIGR00369">
    <property type="entry name" value="unchar_dom_1"/>
    <property type="match status" value="1"/>
</dbReference>
<dbReference type="GO" id="GO:0005829">
    <property type="term" value="C:cytosol"/>
    <property type="evidence" value="ECO:0007669"/>
    <property type="project" value="TreeGrafter"/>
</dbReference>
<reference evidence="4" key="1">
    <citation type="journal article" date="2024" name="Int. J. Syst. Evol. Microbiol.">
        <title>Brooklawnia propionicigenes sp. nov., a facultatively anaerobic, propionate-producing bacterium isolated from a methanogenic reactor treating waste from cattle farms.</title>
        <authorList>
            <person name="Akita Y."/>
            <person name="Ueki A."/>
            <person name="Tonouchi A."/>
            <person name="Sugawara Y."/>
            <person name="Honma S."/>
            <person name="Kaku N."/>
            <person name="Ueki K."/>
        </authorList>
    </citation>
    <scope>NUCLEOTIDE SEQUENCE</scope>
    <source>
        <strain evidence="4">SH051</strain>
    </source>
</reference>
<dbReference type="InterPro" id="IPR003736">
    <property type="entry name" value="PAAI_dom"/>
</dbReference>
<keyword evidence="2" id="KW-0378">Hydrolase</keyword>
<proteinExistence type="inferred from homology"/>
<keyword evidence="5" id="KW-1185">Reference proteome</keyword>
<evidence type="ECO:0000256" key="2">
    <source>
        <dbReference type="ARBA" id="ARBA00022801"/>
    </source>
</evidence>
<dbReference type="GO" id="GO:0061522">
    <property type="term" value="F:1,4-dihydroxy-2-naphthoyl-CoA thioesterase activity"/>
    <property type="evidence" value="ECO:0007669"/>
    <property type="project" value="TreeGrafter"/>
</dbReference>
<dbReference type="Gene3D" id="3.10.129.10">
    <property type="entry name" value="Hotdog Thioesterase"/>
    <property type="match status" value="1"/>
</dbReference>
<dbReference type="InterPro" id="IPR029069">
    <property type="entry name" value="HotDog_dom_sf"/>
</dbReference>
<evidence type="ECO:0000313" key="5">
    <source>
        <dbReference type="Proteomes" id="UP001431656"/>
    </source>
</evidence>
<evidence type="ECO:0000256" key="1">
    <source>
        <dbReference type="ARBA" id="ARBA00008324"/>
    </source>
</evidence>
<dbReference type="Proteomes" id="UP001431656">
    <property type="component" value="Chromosome"/>
</dbReference>